<name>A0ACC0SBT7_POPTR</name>
<organism evidence="1 2">
    <name type="scientific">Populus trichocarpa</name>
    <name type="common">Western balsam poplar</name>
    <name type="synonym">Populus balsamifera subsp. trichocarpa</name>
    <dbReference type="NCBI Taxonomy" id="3694"/>
    <lineage>
        <taxon>Eukaryota</taxon>
        <taxon>Viridiplantae</taxon>
        <taxon>Streptophyta</taxon>
        <taxon>Embryophyta</taxon>
        <taxon>Tracheophyta</taxon>
        <taxon>Spermatophyta</taxon>
        <taxon>Magnoliopsida</taxon>
        <taxon>eudicotyledons</taxon>
        <taxon>Gunneridae</taxon>
        <taxon>Pentapetalae</taxon>
        <taxon>rosids</taxon>
        <taxon>fabids</taxon>
        <taxon>Malpighiales</taxon>
        <taxon>Salicaceae</taxon>
        <taxon>Saliceae</taxon>
        <taxon>Populus</taxon>
    </lineage>
</organism>
<evidence type="ECO:0000313" key="1">
    <source>
        <dbReference type="EMBL" id="KAI9386828.1"/>
    </source>
</evidence>
<protein>
    <submittedName>
        <fullName evidence="1">Uncharacterized protein</fullName>
    </submittedName>
</protein>
<sequence>MLSQRLPNDVTIDQQWDQQRIGNGDKHKPLDIMNHPCKAEATIWLVEEVHRRAST</sequence>
<dbReference type="Proteomes" id="UP000006729">
    <property type="component" value="Chromosome 10"/>
</dbReference>
<comment type="caution">
    <text evidence="1">The sequence shown here is derived from an EMBL/GenBank/DDBJ whole genome shotgun (WGS) entry which is preliminary data.</text>
</comment>
<evidence type="ECO:0000313" key="2">
    <source>
        <dbReference type="Proteomes" id="UP000006729"/>
    </source>
</evidence>
<proteinExistence type="predicted"/>
<dbReference type="EMBL" id="CM009299">
    <property type="protein sequence ID" value="KAI9386828.1"/>
    <property type="molecule type" value="Genomic_DNA"/>
</dbReference>
<keyword evidence="2" id="KW-1185">Reference proteome</keyword>
<accession>A0ACC0SBT7</accession>
<gene>
    <name evidence="1" type="ORF">POPTR_010G083751v4</name>
</gene>
<reference evidence="1 2" key="1">
    <citation type="journal article" date="2006" name="Science">
        <title>The genome of black cottonwood, Populus trichocarpa (Torr. &amp; Gray).</title>
        <authorList>
            <person name="Tuskan G.A."/>
            <person name="Difazio S."/>
            <person name="Jansson S."/>
            <person name="Bohlmann J."/>
            <person name="Grigoriev I."/>
            <person name="Hellsten U."/>
            <person name="Putnam N."/>
            <person name="Ralph S."/>
            <person name="Rombauts S."/>
            <person name="Salamov A."/>
            <person name="Schein J."/>
            <person name="Sterck L."/>
            <person name="Aerts A."/>
            <person name="Bhalerao R.R."/>
            <person name="Bhalerao R.P."/>
            <person name="Blaudez D."/>
            <person name="Boerjan W."/>
            <person name="Brun A."/>
            <person name="Brunner A."/>
            <person name="Busov V."/>
            <person name="Campbell M."/>
            <person name="Carlson J."/>
            <person name="Chalot M."/>
            <person name="Chapman J."/>
            <person name="Chen G.L."/>
            <person name="Cooper D."/>
            <person name="Coutinho P.M."/>
            <person name="Couturier J."/>
            <person name="Covert S."/>
            <person name="Cronk Q."/>
            <person name="Cunningham R."/>
            <person name="Davis J."/>
            <person name="Degroeve S."/>
            <person name="Dejardin A."/>
            <person name="Depamphilis C."/>
            <person name="Detter J."/>
            <person name="Dirks B."/>
            <person name="Dubchak I."/>
            <person name="Duplessis S."/>
            <person name="Ehlting J."/>
            <person name="Ellis B."/>
            <person name="Gendler K."/>
            <person name="Goodstein D."/>
            <person name="Gribskov M."/>
            <person name="Grimwood J."/>
            <person name="Groover A."/>
            <person name="Gunter L."/>
            <person name="Hamberger B."/>
            <person name="Heinze B."/>
            <person name="Helariutta Y."/>
            <person name="Henrissat B."/>
            <person name="Holligan D."/>
            <person name="Holt R."/>
            <person name="Huang W."/>
            <person name="Islam-Faridi N."/>
            <person name="Jones S."/>
            <person name="Jones-Rhoades M."/>
            <person name="Jorgensen R."/>
            <person name="Joshi C."/>
            <person name="Kangasjarvi J."/>
            <person name="Karlsson J."/>
            <person name="Kelleher C."/>
            <person name="Kirkpatrick R."/>
            <person name="Kirst M."/>
            <person name="Kohler A."/>
            <person name="Kalluri U."/>
            <person name="Larimer F."/>
            <person name="Leebens-Mack J."/>
            <person name="Leple J.C."/>
            <person name="Locascio P."/>
            <person name="Lou Y."/>
            <person name="Lucas S."/>
            <person name="Martin F."/>
            <person name="Montanini B."/>
            <person name="Napoli C."/>
            <person name="Nelson D.R."/>
            <person name="Nelson C."/>
            <person name="Nieminen K."/>
            <person name="Nilsson O."/>
            <person name="Pereda V."/>
            <person name="Peter G."/>
            <person name="Philippe R."/>
            <person name="Pilate G."/>
            <person name="Poliakov A."/>
            <person name="Razumovskaya J."/>
            <person name="Richardson P."/>
            <person name="Rinaldi C."/>
            <person name="Ritland K."/>
            <person name="Rouze P."/>
            <person name="Ryaboy D."/>
            <person name="Schmutz J."/>
            <person name="Schrader J."/>
            <person name="Segerman B."/>
            <person name="Shin H."/>
            <person name="Siddiqui A."/>
            <person name="Sterky F."/>
            <person name="Terry A."/>
            <person name="Tsai C.J."/>
            <person name="Uberbacher E."/>
            <person name="Unneberg P."/>
            <person name="Vahala J."/>
            <person name="Wall K."/>
            <person name="Wessler S."/>
            <person name="Yang G."/>
            <person name="Yin T."/>
            <person name="Douglas C."/>
            <person name="Marra M."/>
            <person name="Sandberg G."/>
            <person name="Van de Peer Y."/>
            <person name="Rokhsar D."/>
        </authorList>
    </citation>
    <scope>NUCLEOTIDE SEQUENCE [LARGE SCALE GENOMIC DNA]</scope>
    <source>
        <strain evidence="2">cv. Nisqually</strain>
    </source>
</reference>